<keyword evidence="2" id="KW-1185">Reference proteome</keyword>
<evidence type="ECO:0000313" key="1">
    <source>
        <dbReference type="EMBL" id="CAF2876309.1"/>
    </source>
</evidence>
<accession>A0A7R8CNP3</accession>
<protein>
    <submittedName>
        <fullName evidence="1">(salmon louse) hypothetical protein</fullName>
    </submittedName>
</protein>
<sequence>MIASADGGDSRQLLGMELNDRIKQIALQNKGHQIITQLGAHIGSHTAFQVAIIWLLQMQLVDPQADVALKENFGGTDLTLSGSKWFRRQLSHVIKMPVEQAKSPFSQ</sequence>
<dbReference type="AlphaFoldDB" id="A0A7R8CNP3"/>
<dbReference type="EMBL" id="HG994581">
    <property type="protein sequence ID" value="CAF2876309.1"/>
    <property type="molecule type" value="Genomic_DNA"/>
</dbReference>
<evidence type="ECO:0000313" key="2">
    <source>
        <dbReference type="Proteomes" id="UP000675881"/>
    </source>
</evidence>
<organism evidence="1 2">
    <name type="scientific">Lepeophtheirus salmonis</name>
    <name type="common">Salmon louse</name>
    <name type="synonym">Caligus salmonis</name>
    <dbReference type="NCBI Taxonomy" id="72036"/>
    <lineage>
        <taxon>Eukaryota</taxon>
        <taxon>Metazoa</taxon>
        <taxon>Ecdysozoa</taxon>
        <taxon>Arthropoda</taxon>
        <taxon>Crustacea</taxon>
        <taxon>Multicrustacea</taxon>
        <taxon>Hexanauplia</taxon>
        <taxon>Copepoda</taxon>
        <taxon>Siphonostomatoida</taxon>
        <taxon>Caligidae</taxon>
        <taxon>Lepeophtheirus</taxon>
    </lineage>
</organism>
<proteinExistence type="predicted"/>
<name>A0A7R8CNP3_LEPSM</name>
<reference evidence="1" key="1">
    <citation type="submission" date="2021-02" db="EMBL/GenBank/DDBJ databases">
        <authorList>
            <person name="Bekaert M."/>
        </authorList>
    </citation>
    <scope>NUCLEOTIDE SEQUENCE</scope>
    <source>
        <strain evidence="1">IoA-00</strain>
    </source>
</reference>
<gene>
    <name evidence="1" type="ORF">LSAA_6737</name>
</gene>
<dbReference type="Proteomes" id="UP000675881">
    <property type="component" value="Chromosome 2"/>
</dbReference>